<keyword evidence="4" id="KW-1185">Reference proteome</keyword>
<accession>A0A0D7XA93</accession>
<dbReference type="InterPro" id="IPR029033">
    <property type="entry name" value="His_PPase_superfam"/>
</dbReference>
<dbReference type="Pfam" id="PF00300">
    <property type="entry name" value="His_Phos_1"/>
    <property type="match status" value="2"/>
</dbReference>
<dbReference type="PANTHER" id="PTHR46517:SF1">
    <property type="entry name" value="FRUCTOSE-2,6-BISPHOSPHATASE TIGAR"/>
    <property type="match status" value="1"/>
</dbReference>
<organism evidence="3 4">
    <name type="scientific">Paenibacillus terrae</name>
    <dbReference type="NCBI Taxonomy" id="159743"/>
    <lineage>
        <taxon>Bacteria</taxon>
        <taxon>Bacillati</taxon>
        <taxon>Bacillota</taxon>
        <taxon>Bacilli</taxon>
        <taxon>Bacillales</taxon>
        <taxon>Paenibacillaceae</taxon>
        <taxon>Paenibacillus</taxon>
    </lineage>
</organism>
<sequence length="298" mass="34143">MLCTGVDTVKRDTPNAANRAGSDMTLKHYFTEHQQWDLELVLVRHGTTLWNRERRYLGHSDLGLLPGAEQELEPLREKLQRHSFARIYCSDLIRCRQTLQIILPELKPELEGGAHFESKPESRLELTSKLDSERLLSNMSAWSAIMEPRLRELHFGEWDGKTYDMLKDVALYRAWIDEPQRVTPPGGEPWKDFVNRLGEFLDSLYEWRKMMEIQKIGLSDAPPPVLVVTHGGVIRQLACMLVPGHDFWSLNPKPGAAITIRLRLAQKPFADLTATRSTQSHPDLATGHKFTGWLVEQT</sequence>
<dbReference type="GO" id="GO:0043456">
    <property type="term" value="P:regulation of pentose-phosphate shunt"/>
    <property type="evidence" value="ECO:0007669"/>
    <property type="project" value="TreeGrafter"/>
</dbReference>
<keyword evidence="1" id="KW-0378">Hydrolase</keyword>
<dbReference type="CDD" id="cd07067">
    <property type="entry name" value="HP_PGM_like"/>
    <property type="match status" value="1"/>
</dbReference>
<dbReference type="InterPro" id="IPR013078">
    <property type="entry name" value="His_Pase_superF_clade-1"/>
</dbReference>
<evidence type="ECO:0000313" key="4">
    <source>
        <dbReference type="Proteomes" id="UP000032534"/>
    </source>
</evidence>
<evidence type="ECO:0000313" key="3">
    <source>
        <dbReference type="EMBL" id="KJD47087.1"/>
    </source>
</evidence>
<dbReference type="Proteomes" id="UP000032534">
    <property type="component" value="Unassembled WGS sequence"/>
</dbReference>
<evidence type="ECO:0000256" key="2">
    <source>
        <dbReference type="PIRSR" id="PIRSR613078-2"/>
    </source>
</evidence>
<comment type="caution">
    <text evidence="3">The sequence shown here is derived from an EMBL/GenBank/DDBJ whole genome shotgun (WGS) entry which is preliminary data.</text>
</comment>
<dbReference type="Gene3D" id="3.40.50.1240">
    <property type="entry name" value="Phosphoglycerate mutase-like"/>
    <property type="match status" value="1"/>
</dbReference>
<dbReference type="PATRIC" id="fig|159743.3.peg.586"/>
<dbReference type="EMBL" id="JTHP01000003">
    <property type="protein sequence ID" value="KJD47087.1"/>
    <property type="molecule type" value="Genomic_DNA"/>
</dbReference>
<protein>
    <submittedName>
        <fullName evidence="3">Fructose-2,6-bisphosphatase</fullName>
    </submittedName>
</protein>
<proteinExistence type="predicted"/>
<dbReference type="AlphaFoldDB" id="A0A0D7XA93"/>
<gene>
    <name evidence="3" type="ORF">QD47_02735</name>
</gene>
<evidence type="ECO:0000256" key="1">
    <source>
        <dbReference type="ARBA" id="ARBA00022801"/>
    </source>
</evidence>
<dbReference type="GO" id="GO:0004331">
    <property type="term" value="F:fructose-2,6-bisphosphate 2-phosphatase activity"/>
    <property type="evidence" value="ECO:0007669"/>
    <property type="project" value="TreeGrafter"/>
</dbReference>
<name>A0A0D7XA93_9BACL</name>
<dbReference type="GO" id="GO:0005829">
    <property type="term" value="C:cytosol"/>
    <property type="evidence" value="ECO:0007669"/>
    <property type="project" value="TreeGrafter"/>
</dbReference>
<dbReference type="PANTHER" id="PTHR46517">
    <property type="entry name" value="FRUCTOSE-2,6-BISPHOSPHATASE TIGAR"/>
    <property type="match status" value="1"/>
</dbReference>
<feature type="binding site" evidence="2">
    <location>
        <position position="94"/>
    </location>
    <ligand>
        <name>substrate</name>
    </ligand>
</feature>
<feature type="binding site" evidence="2">
    <location>
        <begin position="44"/>
        <end position="51"/>
    </location>
    <ligand>
        <name>substrate</name>
    </ligand>
</feature>
<dbReference type="SMART" id="SM00855">
    <property type="entry name" value="PGAM"/>
    <property type="match status" value="1"/>
</dbReference>
<dbReference type="SUPFAM" id="SSF53254">
    <property type="entry name" value="Phosphoglycerate mutase-like"/>
    <property type="match status" value="1"/>
</dbReference>
<dbReference type="GO" id="GO:0045820">
    <property type="term" value="P:negative regulation of glycolytic process"/>
    <property type="evidence" value="ECO:0007669"/>
    <property type="project" value="TreeGrafter"/>
</dbReference>
<reference evidence="3 4" key="1">
    <citation type="submission" date="2014-11" db="EMBL/GenBank/DDBJ databases">
        <title>Draft Genome Sequences of Paenibacillus polymyxa NRRL B-30509 and Paenibacillus terrae NRRL B-30644, Strains from a Poultry Environment that Produce Tridecaptin A and Paenicidins.</title>
        <authorList>
            <person name="van Belkum M.J."/>
            <person name="Lohans C.T."/>
            <person name="Vederas J.C."/>
        </authorList>
    </citation>
    <scope>NUCLEOTIDE SEQUENCE [LARGE SCALE GENOMIC DNA]</scope>
    <source>
        <strain evidence="3 4">NRRL B-30644</strain>
    </source>
</reference>
<dbReference type="InterPro" id="IPR051695">
    <property type="entry name" value="Phosphoglycerate_Mutase"/>
</dbReference>